<evidence type="ECO:0008006" key="3">
    <source>
        <dbReference type="Google" id="ProtNLM"/>
    </source>
</evidence>
<proteinExistence type="predicted"/>
<protein>
    <recommendedName>
        <fullName evidence="3">LUD domain-containing protein</fullName>
    </recommendedName>
</protein>
<dbReference type="RefSeq" id="WP_330506409.1">
    <property type="nucleotide sequence ID" value="NZ_JAZDUE010000016.1"/>
</dbReference>
<organism evidence="1 2">
    <name type="scientific">Gordonia prachuapensis</name>
    <dbReference type="NCBI Taxonomy" id="3115651"/>
    <lineage>
        <taxon>Bacteria</taxon>
        <taxon>Bacillati</taxon>
        <taxon>Actinomycetota</taxon>
        <taxon>Actinomycetes</taxon>
        <taxon>Mycobacteriales</taxon>
        <taxon>Gordoniaceae</taxon>
        <taxon>Gordonia</taxon>
    </lineage>
</organism>
<name>A0ABU7MXL1_9ACTN</name>
<evidence type="ECO:0000313" key="2">
    <source>
        <dbReference type="Proteomes" id="UP001335729"/>
    </source>
</evidence>
<dbReference type="Proteomes" id="UP001335729">
    <property type="component" value="Unassembled WGS sequence"/>
</dbReference>
<sequence>MMSHPRSQDEAFVAELLESARSRIADPRVRISHVHHPEALPAESSTDAMAGEVAASSLAAKAWRDVGSLAAELAALWRHCRLSETLPNEVAVSFAKSNGGVVPVVTATGSTSDAAEEFAAVGDRLLVKGWIPDDDNARAELRAQNGERSLHLVHSAVGTISIRIVGEQFMFEESVDEVLGQLAHLPRAISLSDNG</sequence>
<gene>
    <name evidence="1" type="ORF">V1Y59_18425</name>
</gene>
<reference evidence="1 2" key="1">
    <citation type="submission" date="2024-01" db="EMBL/GenBank/DDBJ databases">
        <title>Draft genome sequence of Gordonia sp. PKS22-38.</title>
        <authorList>
            <person name="Suphannarot A."/>
            <person name="Mingma R."/>
        </authorList>
    </citation>
    <scope>NUCLEOTIDE SEQUENCE [LARGE SCALE GENOMIC DNA]</scope>
    <source>
        <strain evidence="1 2">PKS22-38</strain>
    </source>
</reference>
<dbReference type="EMBL" id="JAZDUE010000016">
    <property type="protein sequence ID" value="MEE4025067.1"/>
    <property type="molecule type" value="Genomic_DNA"/>
</dbReference>
<keyword evidence="2" id="KW-1185">Reference proteome</keyword>
<accession>A0ABU7MXL1</accession>
<evidence type="ECO:0000313" key="1">
    <source>
        <dbReference type="EMBL" id="MEE4025067.1"/>
    </source>
</evidence>
<comment type="caution">
    <text evidence="1">The sequence shown here is derived from an EMBL/GenBank/DDBJ whole genome shotgun (WGS) entry which is preliminary data.</text>
</comment>